<dbReference type="GO" id="GO:0016652">
    <property type="term" value="F:oxidoreductase activity, acting on NAD(P)H as acceptor"/>
    <property type="evidence" value="ECO:0007669"/>
    <property type="project" value="UniProtKB-UniRule"/>
</dbReference>
<evidence type="ECO:0000313" key="9">
    <source>
        <dbReference type="Proteomes" id="UP000277864"/>
    </source>
</evidence>
<dbReference type="OrthoDB" id="9805013at2"/>
<accession>A0A429Z6A8</accession>
<dbReference type="AlphaFoldDB" id="A0A429Z6A8"/>
<sequence>MTTVLVVKGHPLTKENSRTLKTLDTFLTHYQQNNPEDTIEWLDLYQTDIPEIEEVFLGARKKLMQGTSLEELSEKEQEIMAQSTTLLNQFLKADKIILANPLWNLTIPSRVKDWFDAIYVTGKTFKYTENGPVGISDIKKSLHIQSNGGIYQGQDFGSSYVKASFAFMGIPEHHQLFIEGIDYTPDQETTILANAQEEAKKLAKIF</sequence>
<evidence type="ECO:0000256" key="3">
    <source>
        <dbReference type="ARBA" id="ARBA00023002"/>
    </source>
</evidence>
<gene>
    <name evidence="6" type="primary">azoR</name>
    <name evidence="8" type="ORF">C7P63_05320</name>
</gene>
<dbReference type="EC" id="1.7.1.17" evidence="6"/>
<dbReference type="EMBL" id="PXZH01000002">
    <property type="protein sequence ID" value="RST89199.1"/>
    <property type="molecule type" value="Genomic_DNA"/>
</dbReference>
<proteinExistence type="inferred from homology"/>
<evidence type="ECO:0000256" key="2">
    <source>
        <dbReference type="ARBA" id="ARBA00022643"/>
    </source>
</evidence>
<evidence type="ECO:0000256" key="6">
    <source>
        <dbReference type="HAMAP-Rule" id="MF_01216"/>
    </source>
</evidence>
<dbReference type="GO" id="GO:0016655">
    <property type="term" value="F:oxidoreductase activity, acting on NAD(P)H, quinone or similar compound as acceptor"/>
    <property type="evidence" value="ECO:0007669"/>
    <property type="project" value="InterPro"/>
</dbReference>
<reference evidence="8 9" key="1">
    <citation type="submission" date="2018-03" db="EMBL/GenBank/DDBJ databases">
        <authorList>
            <person name="Gulvik C.A."/>
        </authorList>
    </citation>
    <scope>NUCLEOTIDE SEQUENCE [LARGE SCALE GENOMIC DNA]</scope>
    <source>
        <strain evidence="8 9">JCM 31581</strain>
    </source>
</reference>
<comment type="cofactor">
    <cofactor evidence="6">
        <name>FMN</name>
        <dbReference type="ChEBI" id="CHEBI:58210"/>
    </cofactor>
    <text evidence="6">Binds 1 FMN per subunit.</text>
</comment>
<dbReference type="InterPro" id="IPR029039">
    <property type="entry name" value="Flavoprotein-like_sf"/>
</dbReference>
<dbReference type="InterPro" id="IPR003680">
    <property type="entry name" value="Flavodoxin_fold"/>
</dbReference>
<dbReference type="RefSeq" id="WP_125943132.1">
    <property type="nucleotide sequence ID" value="NZ_PXZH01000002.1"/>
</dbReference>
<dbReference type="Gene3D" id="3.40.50.360">
    <property type="match status" value="1"/>
</dbReference>
<comment type="caution">
    <text evidence="8">The sequence shown here is derived from an EMBL/GenBank/DDBJ whole genome shotgun (WGS) entry which is preliminary data.</text>
</comment>
<comment type="similarity">
    <text evidence="6">Belongs to the azoreductase type 1 family.</text>
</comment>
<comment type="catalytic activity">
    <reaction evidence="5">
        <text>N,N-dimethyl-1,4-phenylenediamine + anthranilate + 2 NAD(+) = 2-(4-dimethylaminophenyl)diazenylbenzoate + 2 NADH + 2 H(+)</text>
        <dbReference type="Rhea" id="RHEA:55872"/>
        <dbReference type="ChEBI" id="CHEBI:15378"/>
        <dbReference type="ChEBI" id="CHEBI:15783"/>
        <dbReference type="ChEBI" id="CHEBI:16567"/>
        <dbReference type="ChEBI" id="CHEBI:57540"/>
        <dbReference type="ChEBI" id="CHEBI:57945"/>
        <dbReference type="ChEBI" id="CHEBI:71579"/>
        <dbReference type="EC" id="1.7.1.17"/>
    </reaction>
    <physiologicalReaction direction="right-to-left" evidence="5">
        <dbReference type="Rhea" id="RHEA:55874"/>
    </physiologicalReaction>
</comment>
<evidence type="ECO:0000256" key="1">
    <source>
        <dbReference type="ARBA" id="ARBA00022630"/>
    </source>
</evidence>
<dbReference type="PANTHER" id="PTHR43741">
    <property type="entry name" value="FMN-DEPENDENT NADH-AZOREDUCTASE 1"/>
    <property type="match status" value="1"/>
</dbReference>
<keyword evidence="9" id="KW-1185">Reference proteome</keyword>
<dbReference type="InterPro" id="IPR023048">
    <property type="entry name" value="NADH:quinone_OxRdtase_FMN_depd"/>
</dbReference>
<dbReference type="InterPro" id="IPR050104">
    <property type="entry name" value="FMN-dep_NADH:Q_OxRdtase_AzoR1"/>
</dbReference>
<feature type="binding site" evidence="6">
    <location>
        <begin position="146"/>
        <end position="149"/>
    </location>
    <ligand>
        <name>FMN</name>
        <dbReference type="ChEBI" id="CHEBI:58210"/>
    </ligand>
</feature>
<protein>
    <recommendedName>
        <fullName evidence="6">FMN dependent NADH:quinone oxidoreductase</fullName>
        <ecNumber evidence="6">1.6.5.-</ecNumber>
    </recommendedName>
    <alternativeName>
        <fullName evidence="6">Azo-dye reductase</fullName>
    </alternativeName>
    <alternativeName>
        <fullName evidence="6">FMN-dependent NADH-azo compound oxidoreductase</fullName>
    </alternativeName>
    <alternativeName>
        <fullName evidence="6">FMN-dependent NADH-azoreductase</fullName>
        <ecNumber evidence="6">1.7.1.17</ecNumber>
    </alternativeName>
</protein>
<feature type="domain" description="Flavodoxin-like fold" evidence="7">
    <location>
        <begin position="3"/>
        <end position="201"/>
    </location>
</feature>
<dbReference type="GO" id="GO:0010181">
    <property type="term" value="F:FMN binding"/>
    <property type="evidence" value="ECO:0007669"/>
    <property type="project" value="UniProtKB-UniRule"/>
</dbReference>
<evidence type="ECO:0000313" key="8">
    <source>
        <dbReference type="EMBL" id="RST89199.1"/>
    </source>
</evidence>
<comment type="subunit">
    <text evidence="6">Homodimer.</text>
</comment>
<comment type="caution">
    <text evidence="6">Lacks conserved residue(s) required for the propagation of feature annotation.</text>
</comment>
<comment type="function">
    <text evidence="6">Also exhibits azoreductase activity. Catalyzes the reductive cleavage of the azo bond in aromatic azo compounds to the corresponding amines.</text>
</comment>
<dbReference type="GO" id="GO:0009055">
    <property type="term" value="F:electron transfer activity"/>
    <property type="evidence" value="ECO:0007669"/>
    <property type="project" value="UniProtKB-UniRule"/>
</dbReference>
<comment type="function">
    <text evidence="6">Quinone reductase that provides resistance to thiol-specific stress caused by electrophilic quinones.</text>
</comment>
<organism evidence="8 9">
    <name type="scientific">Vagococcus humatus</name>
    <dbReference type="NCBI Taxonomy" id="1889241"/>
    <lineage>
        <taxon>Bacteria</taxon>
        <taxon>Bacillati</taxon>
        <taxon>Bacillota</taxon>
        <taxon>Bacilli</taxon>
        <taxon>Lactobacillales</taxon>
        <taxon>Enterococcaceae</taxon>
        <taxon>Vagococcus</taxon>
    </lineage>
</organism>
<evidence type="ECO:0000256" key="4">
    <source>
        <dbReference type="ARBA" id="ARBA00023027"/>
    </source>
</evidence>
<dbReference type="SUPFAM" id="SSF52218">
    <property type="entry name" value="Flavoproteins"/>
    <property type="match status" value="1"/>
</dbReference>
<dbReference type="EC" id="1.6.5.-" evidence="6"/>
<keyword evidence="2 6" id="KW-0288">FMN</keyword>
<name>A0A429Z6A8_9ENTE</name>
<evidence type="ECO:0000256" key="5">
    <source>
        <dbReference type="ARBA" id="ARBA00048542"/>
    </source>
</evidence>
<keyword evidence="1 6" id="KW-0285">Flavoprotein</keyword>
<keyword evidence="3 6" id="KW-0560">Oxidoreductase</keyword>
<comment type="catalytic activity">
    <reaction evidence="6">
        <text>2 a quinone + NADH + H(+) = 2 a 1,4-benzosemiquinone + NAD(+)</text>
        <dbReference type="Rhea" id="RHEA:65952"/>
        <dbReference type="ChEBI" id="CHEBI:15378"/>
        <dbReference type="ChEBI" id="CHEBI:57540"/>
        <dbReference type="ChEBI" id="CHEBI:57945"/>
        <dbReference type="ChEBI" id="CHEBI:132124"/>
        <dbReference type="ChEBI" id="CHEBI:134225"/>
    </reaction>
</comment>
<dbReference type="Proteomes" id="UP000277864">
    <property type="component" value="Unassembled WGS sequence"/>
</dbReference>
<evidence type="ECO:0000259" key="7">
    <source>
        <dbReference type="Pfam" id="PF02525"/>
    </source>
</evidence>
<dbReference type="HAMAP" id="MF_01216">
    <property type="entry name" value="Azoreductase_type1"/>
    <property type="match status" value="1"/>
</dbReference>
<dbReference type="Pfam" id="PF02525">
    <property type="entry name" value="Flavodoxin_2"/>
    <property type="match status" value="1"/>
</dbReference>
<dbReference type="PANTHER" id="PTHR43741:SF7">
    <property type="entry name" value="FMN-DEPENDENT NADH:QUINONE OXIDOREDUCTASE"/>
    <property type="match status" value="1"/>
</dbReference>
<keyword evidence="4 6" id="KW-0520">NAD</keyword>